<name>B0D4N0_LACBS</name>
<dbReference type="EMBL" id="DS547097">
    <property type="protein sequence ID" value="EDR10371.1"/>
    <property type="molecule type" value="Genomic_DNA"/>
</dbReference>
<dbReference type="GeneID" id="6074427"/>
<gene>
    <name evidence="1" type="ORF">LACBIDRAFT_317203</name>
</gene>
<dbReference type="AlphaFoldDB" id="B0D4N0"/>
<organism evidence="2">
    <name type="scientific">Laccaria bicolor (strain S238N-H82 / ATCC MYA-4686)</name>
    <name type="common">Bicoloured deceiver</name>
    <name type="synonym">Laccaria laccata var. bicolor</name>
    <dbReference type="NCBI Taxonomy" id="486041"/>
    <lineage>
        <taxon>Eukaryota</taxon>
        <taxon>Fungi</taxon>
        <taxon>Dikarya</taxon>
        <taxon>Basidiomycota</taxon>
        <taxon>Agaricomycotina</taxon>
        <taxon>Agaricomycetes</taxon>
        <taxon>Agaricomycetidae</taxon>
        <taxon>Agaricales</taxon>
        <taxon>Agaricineae</taxon>
        <taxon>Hydnangiaceae</taxon>
        <taxon>Laccaria</taxon>
    </lineage>
</organism>
<dbReference type="InParanoid" id="B0D4N0"/>
<dbReference type="HOGENOM" id="CLU_3032742_0_0_1"/>
<dbReference type="KEGG" id="lbc:LACBIDRAFT_317203"/>
<sequence length="55" mass="5911">MDKAKKSTRERILGAMAKGVRGLVLRLGSHTLYTTVSRNIPGVKLSSSAPDQNVT</sequence>
<evidence type="ECO:0000313" key="2">
    <source>
        <dbReference type="Proteomes" id="UP000001194"/>
    </source>
</evidence>
<dbReference type="RefSeq" id="XP_001878821.1">
    <property type="nucleotide sequence ID" value="XM_001878786.1"/>
</dbReference>
<keyword evidence="2" id="KW-1185">Reference proteome</keyword>
<dbReference type="Proteomes" id="UP000001194">
    <property type="component" value="Unassembled WGS sequence"/>
</dbReference>
<proteinExistence type="predicted"/>
<reference evidence="1 2" key="1">
    <citation type="journal article" date="2008" name="Nature">
        <title>The genome of Laccaria bicolor provides insights into mycorrhizal symbiosis.</title>
        <authorList>
            <person name="Martin F."/>
            <person name="Aerts A."/>
            <person name="Ahren D."/>
            <person name="Brun A."/>
            <person name="Danchin E.G.J."/>
            <person name="Duchaussoy F."/>
            <person name="Gibon J."/>
            <person name="Kohler A."/>
            <person name="Lindquist E."/>
            <person name="Pereda V."/>
            <person name="Salamov A."/>
            <person name="Shapiro H.J."/>
            <person name="Wuyts J."/>
            <person name="Blaudez D."/>
            <person name="Buee M."/>
            <person name="Brokstein P."/>
            <person name="Canbaeck B."/>
            <person name="Cohen D."/>
            <person name="Courty P.E."/>
            <person name="Coutinho P.M."/>
            <person name="Delaruelle C."/>
            <person name="Detter J.C."/>
            <person name="Deveau A."/>
            <person name="DiFazio S."/>
            <person name="Duplessis S."/>
            <person name="Fraissinet-Tachet L."/>
            <person name="Lucic E."/>
            <person name="Frey-Klett P."/>
            <person name="Fourrey C."/>
            <person name="Feussner I."/>
            <person name="Gay G."/>
            <person name="Grimwood J."/>
            <person name="Hoegger P.J."/>
            <person name="Jain P."/>
            <person name="Kilaru S."/>
            <person name="Labbe J."/>
            <person name="Lin Y.C."/>
            <person name="Legue V."/>
            <person name="Le Tacon F."/>
            <person name="Marmeisse R."/>
            <person name="Melayah D."/>
            <person name="Montanini B."/>
            <person name="Muratet M."/>
            <person name="Nehls U."/>
            <person name="Niculita-Hirzel H."/>
            <person name="Oudot-Le Secq M.P."/>
            <person name="Peter M."/>
            <person name="Quesneville H."/>
            <person name="Rajashekar B."/>
            <person name="Reich M."/>
            <person name="Rouhier N."/>
            <person name="Schmutz J."/>
            <person name="Yin T."/>
            <person name="Chalot M."/>
            <person name="Henrissat B."/>
            <person name="Kuees U."/>
            <person name="Lucas S."/>
            <person name="Van de Peer Y."/>
            <person name="Podila G.K."/>
            <person name="Polle A."/>
            <person name="Pukkila P.J."/>
            <person name="Richardson P.M."/>
            <person name="Rouze P."/>
            <person name="Sanders I.R."/>
            <person name="Stajich J.E."/>
            <person name="Tunlid A."/>
            <person name="Tuskan G."/>
            <person name="Grigoriev I.V."/>
        </authorList>
    </citation>
    <scope>NUCLEOTIDE SEQUENCE [LARGE SCALE GENOMIC DNA]</scope>
    <source>
        <strain evidence="2">S238N-H82 / ATCC MYA-4686</strain>
    </source>
</reference>
<protein>
    <submittedName>
        <fullName evidence="1">Predicted protein</fullName>
    </submittedName>
</protein>
<evidence type="ECO:0000313" key="1">
    <source>
        <dbReference type="EMBL" id="EDR10371.1"/>
    </source>
</evidence>
<accession>B0D4N0</accession>